<protein>
    <submittedName>
        <fullName evidence="2">Unannotated protein</fullName>
    </submittedName>
</protein>
<proteinExistence type="predicted"/>
<gene>
    <name evidence="2" type="ORF">UFOPK1909_00493</name>
</gene>
<accession>A0A6J6I6H6</accession>
<feature type="coiled-coil region" evidence="1">
    <location>
        <begin position="257"/>
        <end position="284"/>
    </location>
</feature>
<reference evidence="2" key="1">
    <citation type="submission" date="2020-05" db="EMBL/GenBank/DDBJ databases">
        <authorList>
            <person name="Chiriac C."/>
            <person name="Salcher M."/>
            <person name="Ghai R."/>
            <person name="Kavagutti S V."/>
        </authorList>
    </citation>
    <scope>NUCLEOTIDE SEQUENCE</scope>
</reference>
<feature type="coiled-coil region" evidence="1">
    <location>
        <begin position="24"/>
        <end position="51"/>
    </location>
</feature>
<evidence type="ECO:0000313" key="2">
    <source>
        <dbReference type="EMBL" id="CAB4620027.1"/>
    </source>
</evidence>
<feature type="coiled-coil region" evidence="1">
    <location>
        <begin position="78"/>
        <end position="113"/>
    </location>
</feature>
<keyword evidence="1" id="KW-0175">Coiled coil</keyword>
<organism evidence="2">
    <name type="scientific">freshwater metagenome</name>
    <dbReference type="NCBI Taxonomy" id="449393"/>
    <lineage>
        <taxon>unclassified sequences</taxon>
        <taxon>metagenomes</taxon>
        <taxon>ecological metagenomes</taxon>
    </lineage>
</organism>
<dbReference type="EMBL" id="CAEZVD010000035">
    <property type="protein sequence ID" value="CAB4620027.1"/>
    <property type="molecule type" value="Genomic_DNA"/>
</dbReference>
<name>A0A6J6I6H6_9ZZZZ</name>
<dbReference type="AlphaFoldDB" id="A0A6J6I6H6"/>
<sequence>MSGEESQFPVVMRGYERGSVDDAILDLRKELMHLSAQNAQLALELKEATGRLEMATSTLSEVGDPTYAGVGARAALILSTAEDQAINLTQNAEREIERQRKLLADEIDNLRGEAKGYYDSLVAEAQRRADRILVAARSDYDDMLSQARSEASRINEESVREAGAMRGAISTEVARMKATAKRDIESQKAAVERDLAERKLIAFRENTRNLDFDAAVALVTEQSRIDLELELTARRQEAEAEYLQKHQEAVAATQRYLDDANGQLTNALTRANAARLEAETLEAAAISINQQTTEAARKKADAIIAAAESEARSISENAQQNVEKTYLEAKIHLEKIQAERESVEVYLRNLRNVLQGQSSIQTPESLA</sequence>
<evidence type="ECO:0000256" key="1">
    <source>
        <dbReference type="SAM" id="Coils"/>
    </source>
</evidence>